<keyword evidence="3" id="KW-1185">Reference proteome</keyword>
<sequence length="556" mass="63164">VGQVIQRCLEAHQQSPYTPREWLEHVSDHEHEQTAECVAFQHVYAEFFSHISDCDPHLTVVNSLYSAGLIDRTTRDSLTDPCKQRVSQIRCLLARLEGLIETRPCVYHQLVDLLEQEEFNQLGQLLRESYDKQLGQDGRGHIILSEIVERDSCVPQRSSAMRDYQEELQRRYMPAGGQQSVEHKWPGNFIQQVIPTNLARITREKVYRSTADAFTQTTLHGNIDEIDQSKTPISKERLFEGDSRCVIAQGAAGIGKSMFARELAGDWAANKGAMRQFQLLYLVPLRSTCFHNASTVFDLLHPKPSLSVEGEIVASEGEGLLLILDGFDELPEALQERNSVYGRLISGQELPKARILITSRPKAVKAIERLMGSRSRQAVNVEILGFQMQDIESCVQAMLTEESQQKAFLRYIEENVVIKNMMYIPLHTGIVVELFRQRFSTSRNEPLDTRNYAMTLTELFRDLCRCLLYRDIASKQPNDAPSFGELQLESLPCGVNSSFETLCSHAFDSLAQQKLIFEKLPASFDHMGFMRSVSVQACGLFTQPRNSFSFHHLTIQ</sequence>
<accession>A0AA35RSS2</accession>
<name>A0AA35RSS2_GEOBA</name>
<evidence type="ECO:0000259" key="1">
    <source>
        <dbReference type="PROSITE" id="PS50837"/>
    </source>
</evidence>
<dbReference type="InterPro" id="IPR007111">
    <property type="entry name" value="NACHT_NTPase"/>
</dbReference>
<dbReference type="Gene3D" id="3.40.50.300">
    <property type="entry name" value="P-loop containing nucleotide triphosphate hydrolases"/>
    <property type="match status" value="1"/>
</dbReference>
<feature type="domain" description="NACHT" evidence="1">
    <location>
        <begin position="244"/>
        <end position="363"/>
    </location>
</feature>
<dbReference type="InterPro" id="IPR027417">
    <property type="entry name" value="P-loop_NTPase"/>
</dbReference>
<dbReference type="Pfam" id="PF05729">
    <property type="entry name" value="NACHT"/>
    <property type="match status" value="1"/>
</dbReference>
<dbReference type="Proteomes" id="UP001174909">
    <property type="component" value="Unassembled WGS sequence"/>
</dbReference>
<evidence type="ECO:0000313" key="3">
    <source>
        <dbReference type="Proteomes" id="UP001174909"/>
    </source>
</evidence>
<dbReference type="PANTHER" id="PTHR46312">
    <property type="entry name" value="NACHT DOMAIN-CONTAINING PROTEIN"/>
    <property type="match status" value="1"/>
</dbReference>
<reference evidence="2" key="1">
    <citation type="submission" date="2023-03" db="EMBL/GenBank/DDBJ databases">
        <authorList>
            <person name="Steffen K."/>
            <person name="Cardenas P."/>
        </authorList>
    </citation>
    <scope>NUCLEOTIDE SEQUENCE</scope>
</reference>
<proteinExistence type="predicted"/>
<feature type="non-terminal residue" evidence="2">
    <location>
        <position position="556"/>
    </location>
</feature>
<gene>
    <name evidence="2" type="ORF">GBAR_LOCUS9938</name>
</gene>
<dbReference type="PROSITE" id="PS50837">
    <property type="entry name" value="NACHT"/>
    <property type="match status" value="1"/>
</dbReference>
<dbReference type="AlphaFoldDB" id="A0AA35RSS2"/>
<evidence type="ECO:0000313" key="2">
    <source>
        <dbReference type="EMBL" id="CAI8016173.1"/>
    </source>
</evidence>
<protein>
    <submittedName>
        <fullName evidence="2">NACHT, LRR and PYD domains-containing protein 3</fullName>
    </submittedName>
</protein>
<dbReference type="PANTHER" id="PTHR46312:SF2">
    <property type="entry name" value="NUCLEOTIDE-BINDING OLIGOMERIZATION DOMAIN-CONTAINING PROTEIN 2-LIKE"/>
    <property type="match status" value="1"/>
</dbReference>
<dbReference type="EMBL" id="CASHTH010001503">
    <property type="protein sequence ID" value="CAI8016173.1"/>
    <property type="molecule type" value="Genomic_DNA"/>
</dbReference>
<feature type="non-terminal residue" evidence="2">
    <location>
        <position position="1"/>
    </location>
</feature>
<dbReference type="SUPFAM" id="SSF52540">
    <property type="entry name" value="P-loop containing nucleoside triphosphate hydrolases"/>
    <property type="match status" value="1"/>
</dbReference>
<organism evidence="2 3">
    <name type="scientific">Geodia barretti</name>
    <name type="common">Barrett's horny sponge</name>
    <dbReference type="NCBI Taxonomy" id="519541"/>
    <lineage>
        <taxon>Eukaryota</taxon>
        <taxon>Metazoa</taxon>
        <taxon>Porifera</taxon>
        <taxon>Demospongiae</taxon>
        <taxon>Heteroscleromorpha</taxon>
        <taxon>Tetractinellida</taxon>
        <taxon>Astrophorina</taxon>
        <taxon>Geodiidae</taxon>
        <taxon>Geodia</taxon>
    </lineage>
</organism>
<comment type="caution">
    <text evidence="2">The sequence shown here is derived from an EMBL/GenBank/DDBJ whole genome shotgun (WGS) entry which is preliminary data.</text>
</comment>